<gene>
    <name evidence="3" type="ORF">FHS03_005435</name>
</gene>
<dbReference type="InterPro" id="IPR014911">
    <property type="entry name" value="PilS_N"/>
</dbReference>
<sequence length="194" mass="20370">MTHLCQLNQTPVFTNSRRSAQQPLTLPQLQRGASLLEGIAYLGIAAVVVLGAVSLLGGAFTGAKTNQAIEETVALRTAVRKLYVGQLYTETGMIENLIKANAVPGTLARTGTENKVALANSWGGTVSVAAVAGGFQIIYPKVPKDVCINMLNGSNGWSGITLGNETQTTFPISISRAAEMCANDSANELKFTSI</sequence>
<dbReference type="Gene3D" id="3.30.1690.10">
    <property type="entry name" value="TcpA-like pilin"/>
    <property type="match status" value="1"/>
</dbReference>
<dbReference type="SUPFAM" id="SSF54523">
    <property type="entry name" value="Pili subunits"/>
    <property type="match status" value="1"/>
</dbReference>
<evidence type="ECO:0000313" key="3">
    <source>
        <dbReference type="EMBL" id="MBB3122334.1"/>
    </source>
</evidence>
<dbReference type="AlphaFoldDB" id="A0A7W5BFQ9"/>
<organism evidence="3 4">
    <name type="scientific">Pseudoduganella violacea</name>
    <dbReference type="NCBI Taxonomy" id="1715466"/>
    <lineage>
        <taxon>Bacteria</taxon>
        <taxon>Pseudomonadati</taxon>
        <taxon>Pseudomonadota</taxon>
        <taxon>Betaproteobacteria</taxon>
        <taxon>Burkholderiales</taxon>
        <taxon>Oxalobacteraceae</taxon>
        <taxon>Telluria group</taxon>
        <taxon>Pseudoduganella</taxon>
    </lineage>
</organism>
<keyword evidence="1" id="KW-0812">Transmembrane</keyword>
<keyword evidence="1" id="KW-0472">Membrane</keyword>
<dbReference type="Proteomes" id="UP000541535">
    <property type="component" value="Unassembled WGS sequence"/>
</dbReference>
<dbReference type="Pfam" id="PF08805">
    <property type="entry name" value="PilS"/>
    <property type="match status" value="1"/>
</dbReference>
<keyword evidence="4" id="KW-1185">Reference proteome</keyword>
<comment type="caution">
    <text evidence="3">The sequence shown here is derived from an EMBL/GenBank/DDBJ whole genome shotgun (WGS) entry which is preliminary data.</text>
</comment>
<keyword evidence="1" id="KW-1133">Transmembrane helix</keyword>
<dbReference type="EMBL" id="JACHXD010000028">
    <property type="protein sequence ID" value="MBB3122334.1"/>
    <property type="molecule type" value="Genomic_DNA"/>
</dbReference>
<feature type="transmembrane region" description="Helical" evidence="1">
    <location>
        <begin position="39"/>
        <end position="60"/>
    </location>
</feature>
<evidence type="ECO:0000256" key="1">
    <source>
        <dbReference type="SAM" id="Phobius"/>
    </source>
</evidence>
<dbReference type="RefSeq" id="WP_183443995.1">
    <property type="nucleotide sequence ID" value="NZ_JACHXD010000028.1"/>
</dbReference>
<evidence type="ECO:0000313" key="4">
    <source>
        <dbReference type="Proteomes" id="UP000541535"/>
    </source>
</evidence>
<accession>A0A7W5BFQ9</accession>
<dbReference type="InterPro" id="IPR045584">
    <property type="entry name" value="Pilin-like"/>
</dbReference>
<evidence type="ECO:0000259" key="2">
    <source>
        <dbReference type="Pfam" id="PF08805"/>
    </source>
</evidence>
<name>A0A7W5BFQ9_9BURK</name>
<reference evidence="3 4" key="1">
    <citation type="submission" date="2020-08" db="EMBL/GenBank/DDBJ databases">
        <title>Genomic Encyclopedia of Type Strains, Phase III (KMG-III): the genomes of soil and plant-associated and newly described type strains.</title>
        <authorList>
            <person name="Whitman W."/>
        </authorList>
    </citation>
    <scope>NUCLEOTIDE SEQUENCE [LARGE SCALE GENOMIC DNA]</scope>
    <source>
        <strain evidence="3 4">CECT 8897</strain>
    </source>
</reference>
<feature type="domain" description="Type 4 secretion system PilS N-terminal" evidence="2">
    <location>
        <begin position="65"/>
        <end position="193"/>
    </location>
</feature>
<protein>
    <recommendedName>
        <fullName evidence="2">Type 4 secretion system PilS N-terminal domain-containing protein</fullName>
    </recommendedName>
</protein>
<proteinExistence type="predicted"/>